<evidence type="ECO:0000256" key="2">
    <source>
        <dbReference type="ARBA" id="ARBA00010270"/>
    </source>
</evidence>
<dbReference type="GO" id="GO:0030246">
    <property type="term" value="F:carbohydrate binding"/>
    <property type="evidence" value="ECO:0007669"/>
    <property type="project" value="UniProtKB-KW"/>
</dbReference>
<protein>
    <recommendedName>
        <fullName evidence="3">Lectin-like protein BA14k</fullName>
    </recommendedName>
</protein>
<reference evidence="7 8" key="1">
    <citation type="submission" date="2020-06" db="EMBL/GenBank/DDBJ databases">
        <title>Genome sequence of 2 isolates from Red Sea Mangroves.</title>
        <authorList>
            <person name="Sefrji F."/>
            <person name="Michoud G."/>
            <person name="Merlino G."/>
            <person name="Daffonchio D."/>
        </authorList>
    </citation>
    <scope>NUCLEOTIDE SEQUENCE [LARGE SCALE GENOMIC DNA]</scope>
    <source>
        <strain evidence="7 8">R1DC25</strain>
    </source>
</reference>
<keyword evidence="4" id="KW-1003">Cell membrane</keyword>
<comment type="similarity">
    <text evidence="2">Belongs to the BA14k family.</text>
</comment>
<evidence type="ECO:0000256" key="1">
    <source>
        <dbReference type="ARBA" id="ARBA00004167"/>
    </source>
</evidence>
<accession>A0A7S8C8C0</accession>
<dbReference type="Proteomes" id="UP000593594">
    <property type="component" value="Chromosome"/>
</dbReference>
<proteinExistence type="inferred from homology"/>
<evidence type="ECO:0000313" key="7">
    <source>
        <dbReference type="EMBL" id="QPC45124.1"/>
    </source>
</evidence>
<evidence type="ECO:0000256" key="3">
    <source>
        <dbReference type="ARBA" id="ARBA00020552"/>
    </source>
</evidence>
<comment type="subcellular location">
    <subcellularLocation>
        <location evidence="1">Membrane</location>
        <topology evidence="1">Single-pass membrane protein</topology>
    </subcellularLocation>
</comment>
<keyword evidence="5" id="KW-0430">Lectin</keyword>
<dbReference type="InterPro" id="IPR012413">
    <property type="entry name" value="BA14K"/>
</dbReference>
<dbReference type="AlphaFoldDB" id="A0A7S8C8C0"/>
<organism evidence="7 8">
    <name type="scientific">Kaustia mangrovi</name>
    <dbReference type="NCBI Taxonomy" id="2593653"/>
    <lineage>
        <taxon>Bacteria</taxon>
        <taxon>Pseudomonadati</taxon>
        <taxon>Pseudomonadota</taxon>
        <taxon>Alphaproteobacteria</taxon>
        <taxon>Hyphomicrobiales</taxon>
        <taxon>Parvibaculaceae</taxon>
        <taxon>Kaustia</taxon>
    </lineage>
</organism>
<evidence type="ECO:0000313" key="8">
    <source>
        <dbReference type="Proteomes" id="UP000593594"/>
    </source>
</evidence>
<comment type="function">
    <text evidence="6">Has immunoglobulin-binding and hemagglutination properties, and can bind to mannose. Essential for virulence. May be involved in LPS biosynthesis or polysaccharide transport.</text>
</comment>
<keyword evidence="4" id="KW-0472">Membrane</keyword>
<dbReference type="EMBL" id="CP058214">
    <property type="protein sequence ID" value="QPC45124.1"/>
    <property type="molecule type" value="Genomic_DNA"/>
</dbReference>
<name>A0A7S8C8C0_9HYPH</name>
<gene>
    <name evidence="7" type="ORF">HW532_00895</name>
</gene>
<evidence type="ECO:0000256" key="4">
    <source>
        <dbReference type="ARBA" id="ARBA00022475"/>
    </source>
</evidence>
<evidence type="ECO:0000256" key="5">
    <source>
        <dbReference type="ARBA" id="ARBA00022734"/>
    </source>
</evidence>
<evidence type="ECO:0000256" key="6">
    <source>
        <dbReference type="ARBA" id="ARBA00025321"/>
    </source>
</evidence>
<dbReference type="KEGG" id="kmn:HW532_00895"/>
<keyword evidence="8" id="KW-1185">Reference proteome</keyword>
<dbReference type="Pfam" id="PF07886">
    <property type="entry name" value="BA14K"/>
    <property type="match status" value="1"/>
</dbReference>
<sequence>MRRHGYYHHRHRRHDHDNNAGVALGAAGLILGLGALAATTSQPRRAPARPSYRYGSPEPWTRDWYAYCSSKYRSFEPDTGYYTTYSGYKRFCR</sequence>
<dbReference type="GO" id="GO:0016020">
    <property type="term" value="C:membrane"/>
    <property type="evidence" value="ECO:0007669"/>
    <property type="project" value="UniProtKB-SubCell"/>
</dbReference>